<dbReference type="Proteomes" id="UP001152519">
    <property type="component" value="Unassembled WGS sequence"/>
</dbReference>
<accession>A0A9W4GQM3</accession>
<feature type="compositionally biased region" description="Low complexity" evidence="1">
    <location>
        <begin position="152"/>
        <end position="167"/>
    </location>
</feature>
<organism evidence="2 3">
    <name type="scientific">Actinacidiphila cocklensis</name>
    <dbReference type="NCBI Taxonomy" id="887465"/>
    <lineage>
        <taxon>Bacteria</taxon>
        <taxon>Bacillati</taxon>
        <taxon>Actinomycetota</taxon>
        <taxon>Actinomycetes</taxon>
        <taxon>Kitasatosporales</taxon>
        <taxon>Streptomycetaceae</taxon>
        <taxon>Actinacidiphila</taxon>
    </lineage>
</organism>
<comment type="caution">
    <text evidence="2">The sequence shown here is derived from an EMBL/GenBank/DDBJ whole genome shotgun (WGS) entry which is preliminary data.</text>
</comment>
<feature type="compositionally biased region" description="Basic residues" evidence="1">
    <location>
        <begin position="132"/>
        <end position="145"/>
    </location>
</feature>
<proteinExistence type="predicted"/>
<keyword evidence="3" id="KW-1185">Reference proteome</keyword>
<feature type="compositionally biased region" description="Basic residues" evidence="1">
    <location>
        <begin position="91"/>
        <end position="108"/>
    </location>
</feature>
<name>A0A9W4GQM3_9ACTN</name>
<dbReference type="EMBL" id="CAJSLV010000035">
    <property type="protein sequence ID" value="CAG6391706.1"/>
    <property type="molecule type" value="Genomic_DNA"/>
</dbReference>
<reference evidence="2" key="1">
    <citation type="submission" date="2021-05" db="EMBL/GenBank/DDBJ databases">
        <authorList>
            <person name="Arsene-Ploetze F."/>
        </authorList>
    </citation>
    <scope>NUCLEOTIDE SEQUENCE</scope>
    <source>
        <strain evidence="2">DSM 42138</strain>
    </source>
</reference>
<evidence type="ECO:0000313" key="2">
    <source>
        <dbReference type="EMBL" id="CAG6391706.1"/>
    </source>
</evidence>
<evidence type="ECO:0000313" key="3">
    <source>
        <dbReference type="Proteomes" id="UP001152519"/>
    </source>
</evidence>
<protein>
    <submittedName>
        <fullName evidence="2">Uncharacterized protein</fullName>
    </submittedName>
</protein>
<dbReference type="AlphaFoldDB" id="A0A9W4GQM3"/>
<sequence>MAGADRRALAALRRRRVRLRGAAQGPGAGLPRAAAVRRGGGGLVRPAHGPLRGRLGALPRHRARARRAGRRLPARGAVQLRLRPPGPQAAHARRQGPLRGAAVRRRAGRLQARGRGLPRRLPRAGPGAAGGRLRRQRAGHRRPRRGGGGPAGHLAGPARGRRTAGTGADHRTARAARAAALRYPFWSGVPDRVMFFLRRPRGPKGPAGSVAEQDPQGLRFGGVWCNWQHG</sequence>
<feature type="region of interest" description="Disordered" evidence="1">
    <location>
        <begin position="82"/>
        <end position="169"/>
    </location>
</feature>
<gene>
    <name evidence="2" type="ORF">SCOCK_130110</name>
</gene>
<evidence type="ECO:0000256" key="1">
    <source>
        <dbReference type="SAM" id="MobiDB-lite"/>
    </source>
</evidence>